<feature type="transmembrane region" description="Helical" evidence="7">
    <location>
        <begin position="517"/>
        <end position="537"/>
    </location>
</feature>
<organism evidence="9 10">
    <name type="scientific">Photobacterium sp. (strain ATCC 43367)</name>
    <dbReference type="NCBI Taxonomy" id="379097"/>
    <lineage>
        <taxon>Bacteria</taxon>
        <taxon>Pseudomonadati</taxon>
        <taxon>Pseudomonadota</taxon>
        <taxon>Gammaproteobacteria</taxon>
        <taxon>Vibrionales</taxon>
        <taxon>Vibrionaceae</taxon>
        <taxon>Vibrio</taxon>
        <taxon>Vibrio oreintalis group</taxon>
    </lineage>
</organism>
<feature type="transmembrane region" description="Helical" evidence="7">
    <location>
        <begin position="249"/>
        <end position="274"/>
    </location>
</feature>
<comment type="subcellular location">
    <subcellularLocation>
        <location evidence="1">Cell membrane</location>
        <topology evidence="1">Multi-pass membrane protein</topology>
    </subcellularLocation>
</comment>
<dbReference type="STRING" id="379097.SE23_13995"/>
<evidence type="ECO:0000256" key="4">
    <source>
        <dbReference type="ARBA" id="ARBA00022692"/>
    </source>
</evidence>
<gene>
    <name evidence="9" type="ORF">NM06_06495</name>
</gene>
<keyword evidence="6 7" id="KW-0472">Membrane</keyword>
<feature type="transmembrane region" description="Helical" evidence="7">
    <location>
        <begin position="95"/>
        <end position="117"/>
    </location>
</feature>
<evidence type="ECO:0000313" key="9">
    <source>
        <dbReference type="EMBL" id="KGY09491.1"/>
    </source>
</evidence>
<dbReference type="RefSeq" id="WP_038189318.1">
    <property type="nucleotide sequence ID" value="NZ_JRWP01000005.1"/>
</dbReference>
<dbReference type="OrthoDB" id="7852521at2"/>
<reference evidence="9 10" key="1">
    <citation type="submission" date="2014-10" db="EMBL/GenBank/DDBJ databases">
        <title>Genome sequencing of Vibrio sinaloensis T08.</title>
        <authorList>
            <person name="Chan K.-G."/>
            <person name="Mohamad N.I."/>
        </authorList>
    </citation>
    <scope>NUCLEOTIDE SEQUENCE [LARGE SCALE GENOMIC DNA]</scope>
    <source>
        <strain evidence="9 10">T08</strain>
    </source>
</reference>
<dbReference type="PANTHER" id="PTHR30183:SF6">
    <property type="entry name" value="INNER MEMBRANE ABC TRANSPORTER PERMEASE PROTEIN YNJC"/>
    <property type="match status" value="1"/>
</dbReference>
<dbReference type="InterPro" id="IPR000515">
    <property type="entry name" value="MetI-like"/>
</dbReference>
<proteinExistence type="predicted"/>
<evidence type="ECO:0000256" key="6">
    <source>
        <dbReference type="ARBA" id="ARBA00023136"/>
    </source>
</evidence>
<keyword evidence="2" id="KW-0813">Transport</keyword>
<dbReference type="GO" id="GO:0055085">
    <property type="term" value="P:transmembrane transport"/>
    <property type="evidence" value="ECO:0007669"/>
    <property type="project" value="InterPro"/>
</dbReference>
<dbReference type="EMBL" id="JRWP01000005">
    <property type="protein sequence ID" value="KGY09491.1"/>
    <property type="molecule type" value="Genomic_DNA"/>
</dbReference>
<dbReference type="PANTHER" id="PTHR30183">
    <property type="entry name" value="MOLYBDENUM TRANSPORT SYSTEM PERMEASE PROTEIN MODB"/>
    <property type="match status" value="1"/>
</dbReference>
<dbReference type="Gene3D" id="1.10.3720.10">
    <property type="entry name" value="MetI-like"/>
    <property type="match status" value="2"/>
</dbReference>
<dbReference type="AlphaFoldDB" id="A0A0A5I148"/>
<evidence type="ECO:0000256" key="7">
    <source>
        <dbReference type="SAM" id="Phobius"/>
    </source>
</evidence>
<keyword evidence="3" id="KW-1003">Cell membrane</keyword>
<feature type="transmembrane region" description="Helical" evidence="7">
    <location>
        <begin position="294"/>
        <end position="320"/>
    </location>
</feature>
<feature type="transmembrane region" description="Helical" evidence="7">
    <location>
        <begin position="7"/>
        <end position="32"/>
    </location>
</feature>
<evidence type="ECO:0000259" key="8">
    <source>
        <dbReference type="PROSITE" id="PS50928"/>
    </source>
</evidence>
<dbReference type="SUPFAM" id="SSF161098">
    <property type="entry name" value="MetI-like"/>
    <property type="match status" value="2"/>
</dbReference>
<accession>A0A0A5I148</accession>
<feature type="domain" description="ABC transmembrane type-1" evidence="8">
    <location>
        <begin position="349"/>
        <end position="534"/>
    </location>
</feature>
<feature type="transmembrane region" description="Helical" evidence="7">
    <location>
        <begin position="59"/>
        <end position="83"/>
    </location>
</feature>
<keyword evidence="4 7" id="KW-0812">Transmembrane</keyword>
<dbReference type="CDD" id="cd06261">
    <property type="entry name" value="TM_PBP2"/>
    <property type="match status" value="2"/>
</dbReference>
<keyword evidence="5 7" id="KW-1133">Transmembrane helix</keyword>
<sequence length="568" mass="63904">MFRAAYLLLIFIVILPTLPGILGVMLSSVGYLPPIGSFELSLSGYRQALEWPGFRTSSLLTIFSALVSTYLSLALCFMVLQSLWNSRRWKYVENLLSPLLAVPHVAFAIGFAFLFASTGLSNRVLNTLPWFQGDQSAASWLVHDPFAIGLTLALALKELPFLLLMSIPILHQINVDSLAKVSTSLGYSPHQFWWKVVLPQWLNKMRFPLFAVIAYGASVVDFALVLGPTTPPTLAVLVWQWFAEPDLSLLPRAAAGAMLLFVICACLLLTVYLVERYLVNKKSWQYSGRFGLRLPGTFVVLSIAFINVLLMPIMAIWSVAHRWRFPDLLPSNFSFRFWANESGSFLPILGESINLALISALIALGLAILAHEYRLKYRLYLPSYVIVLPMLMPQLSLLFGLQVSTLYVSNDSYYVWVIWSHVFFAFPFVYLALDGSWKSYNHQYSQVAQSLGKTPWQVFVQIKAKILLQPIFYAWAIGASVSLAQYLPTLMLGAGRIATITTEAVALSSGYDRRVTAIYALWQALLPFAFFSLAILLPRFYLSRKKAPQIIHKESRINDATARKHRHP</sequence>
<feature type="domain" description="ABC transmembrane type-1" evidence="8">
    <location>
        <begin position="54"/>
        <end position="271"/>
    </location>
</feature>
<evidence type="ECO:0000256" key="1">
    <source>
        <dbReference type="ARBA" id="ARBA00004651"/>
    </source>
</evidence>
<feature type="transmembrane region" description="Helical" evidence="7">
    <location>
        <begin position="207"/>
        <end position="229"/>
    </location>
</feature>
<protein>
    <submittedName>
        <fullName evidence="9">Thiamine ABC transporter permease</fullName>
    </submittedName>
</protein>
<evidence type="ECO:0000313" key="10">
    <source>
        <dbReference type="Proteomes" id="UP000030451"/>
    </source>
</evidence>
<feature type="transmembrane region" description="Helical" evidence="7">
    <location>
        <begin position="413"/>
        <end position="433"/>
    </location>
</feature>
<dbReference type="GO" id="GO:0005886">
    <property type="term" value="C:plasma membrane"/>
    <property type="evidence" value="ECO:0007669"/>
    <property type="project" value="UniProtKB-SubCell"/>
</dbReference>
<feature type="transmembrane region" description="Helical" evidence="7">
    <location>
        <begin position="466"/>
        <end position="487"/>
    </location>
</feature>
<dbReference type="InterPro" id="IPR035906">
    <property type="entry name" value="MetI-like_sf"/>
</dbReference>
<evidence type="ECO:0000256" key="5">
    <source>
        <dbReference type="ARBA" id="ARBA00022989"/>
    </source>
</evidence>
<feature type="transmembrane region" description="Helical" evidence="7">
    <location>
        <begin position="345"/>
        <end position="369"/>
    </location>
</feature>
<evidence type="ECO:0000256" key="3">
    <source>
        <dbReference type="ARBA" id="ARBA00022475"/>
    </source>
</evidence>
<feature type="transmembrane region" description="Helical" evidence="7">
    <location>
        <begin position="381"/>
        <end position="401"/>
    </location>
</feature>
<evidence type="ECO:0000256" key="2">
    <source>
        <dbReference type="ARBA" id="ARBA00022448"/>
    </source>
</evidence>
<dbReference type="PROSITE" id="PS50928">
    <property type="entry name" value="ABC_TM1"/>
    <property type="match status" value="2"/>
</dbReference>
<dbReference type="Proteomes" id="UP000030451">
    <property type="component" value="Unassembled WGS sequence"/>
</dbReference>
<comment type="caution">
    <text evidence="9">The sequence shown here is derived from an EMBL/GenBank/DDBJ whole genome shotgun (WGS) entry which is preliminary data.</text>
</comment>
<name>A0A0A5I148_PHOS4</name>